<gene>
    <name evidence="2" type="ordered locus">KLTH0C10538g</name>
</gene>
<dbReference type="eggNOG" id="KOG1198">
    <property type="taxonomic scope" value="Eukaryota"/>
</dbReference>
<dbReference type="InterPro" id="IPR020843">
    <property type="entry name" value="ER"/>
</dbReference>
<dbReference type="InParanoid" id="C5DEM8"/>
<feature type="domain" description="Enoyl reductase (ER)" evidence="1">
    <location>
        <begin position="5"/>
        <end position="265"/>
    </location>
</feature>
<dbReference type="SUPFAM" id="SSF51735">
    <property type="entry name" value="NAD(P)-binding Rossmann-fold domains"/>
    <property type="match status" value="1"/>
</dbReference>
<sequence length="273" mass="28901">MNARGGFPYTVFPRIPGRDFAGTVVAGPRSGEEVFGTSGYTHAFTTNGFHAEYCVVSEDAVALKPKNVTFAQAACLGVPLTTASLALQRAAVEPSDCVSVIGASGSVGSYVVQLAQSMGCRVLRAARQSPTDVCIAEDEEFSALTSLTQGRGVDVVIDTVGMPALMKAAAEKLAHGGRMAVISARYGAELAIHLKDFYRNEKSLVGCNTLSHSAPKLAKELAAMSQALEKGDITPEDEKVWTKFSLGQAAEAYRKSEEGSGKYVLVMEEHCKV</sequence>
<dbReference type="Proteomes" id="UP000002036">
    <property type="component" value="Chromosome C"/>
</dbReference>
<evidence type="ECO:0000259" key="1">
    <source>
        <dbReference type="SMART" id="SM00829"/>
    </source>
</evidence>
<dbReference type="PANTHER" id="PTHR43482">
    <property type="entry name" value="PROTEIN AST1-RELATED"/>
    <property type="match status" value="1"/>
</dbReference>
<organism evidence="2 3">
    <name type="scientific">Lachancea thermotolerans (strain ATCC 56472 / CBS 6340 / NRRL Y-8284)</name>
    <name type="common">Yeast</name>
    <name type="synonym">Kluyveromyces thermotolerans</name>
    <dbReference type="NCBI Taxonomy" id="559295"/>
    <lineage>
        <taxon>Eukaryota</taxon>
        <taxon>Fungi</taxon>
        <taxon>Dikarya</taxon>
        <taxon>Ascomycota</taxon>
        <taxon>Saccharomycotina</taxon>
        <taxon>Saccharomycetes</taxon>
        <taxon>Saccharomycetales</taxon>
        <taxon>Saccharomycetaceae</taxon>
        <taxon>Lachancea</taxon>
    </lineage>
</organism>
<dbReference type="InterPro" id="IPR011032">
    <property type="entry name" value="GroES-like_sf"/>
</dbReference>
<dbReference type="InterPro" id="IPR036291">
    <property type="entry name" value="NAD(P)-bd_dom_sf"/>
</dbReference>
<dbReference type="HOGENOM" id="CLU_026673_3_1_1"/>
<dbReference type="Gene3D" id="3.90.180.10">
    <property type="entry name" value="Medium-chain alcohol dehydrogenases, catalytic domain"/>
    <property type="match status" value="1"/>
</dbReference>
<dbReference type="GeneID" id="8291558"/>
<dbReference type="OMA" id="MPHAVWP"/>
<dbReference type="SUPFAM" id="SSF50129">
    <property type="entry name" value="GroES-like"/>
    <property type="match status" value="1"/>
</dbReference>
<dbReference type="OrthoDB" id="3509362at2759"/>
<dbReference type="InterPro" id="IPR013149">
    <property type="entry name" value="ADH-like_C"/>
</dbReference>
<dbReference type="InterPro" id="IPR052585">
    <property type="entry name" value="Lipid_raft_assoc_Zn_ADH"/>
</dbReference>
<dbReference type="Pfam" id="PF00107">
    <property type="entry name" value="ADH_zinc_N"/>
    <property type="match status" value="1"/>
</dbReference>
<protein>
    <submittedName>
        <fullName evidence="2">KLTH0C10538p</fullName>
    </submittedName>
</protein>
<dbReference type="SMART" id="SM00829">
    <property type="entry name" value="PKS_ER"/>
    <property type="match status" value="1"/>
</dbReference>
<evidence type="ECO:0000313" key="3">
    <source>
        <dbReference type="Proteomes" id="UP000002036"/>
    </source>
</evidence>
<dbReference type="KEGG" id="lth:KLTH0C10538g"/>
<accession>C5DEM8</accession>
<reference evidence="2 3" key="1">
    <citation type="journal article" date="2009" name="Genome Res.">
        <title>Comparative genomics of protoploid Saccharomycetaceae.</title>
        <authorList>
            <consortium name="The Genolevures Consortium"/>
            <person name="Souciet J.-L."/>
            <person name="Dujon B."/>
            <person name="Gaillardin C."/>
            <person name="Johnston M."/>
            <person name="Baret P.V."/>
            <person name="Cliften P."/>
            <person name="Sherman D.J."/>
            <person name="Weissenbach J."/>
            <person name="Westhof E."/>
            <person name="Wincker P."/>
            <person name="Jubin C."/>
            <person name="Poulain J."/>
            <person name="Barbe V."/>
            <person name="Segurens B."/>
            <person name="Artiguenave F."/>
            <person name="Anthouard V."/>
            <person name="Vacherie B."/>
            <person name="Val M.-E."/>
            <person name="Fulton R.S."/>
            <person name="Minx P."/>
            <person name="Wilson R."/>
            <person name="Durrens P."/>
            <person name="Jean G."/>
            <person name="Marck C."/>
            <person name="Martin T."/>
            <person name="Nikolski M."/>
            <person name="Rolland T."/>
            <person name="Seret M.-L."/>
            <person name="Casaregola S."/>
            <person name="Despons L."/>
            <person name="Fairhead C."/>
            <person name="Fischer G."/>
            <person name="Lafontaine I."/>
            <person name="Leh V."/>
            <person name="Lemaire M."/>
            <person name="de Montigny J."/>
            <person name="Neuveglise C."/>
            <person name="Thierry A."/>
            <person name="Blanc-Lenfle I."/>
            <person name="Bleykasten C."/>
            <person name="Diffels J."/>
            <person name="Fritsch E."/>
            <person name="Frangeul L."/>
            <person name="Goeffon A."/>
            <person name="Jauniaux N."/>
            <person name="Kachouri-Lafond R."/>
            <person name="Payen C."/>
            <person name="Potier S."/>
            <person name="Pribylova L."/>
            <person name="Ozanne C."/>
            <person name="Richard G.-F."/>
            <person name="Sacerdot C."/>
            <person name="Straub M.-L."/>
            <person name="Talla E."/>
        </authorList>
    </citation>
    <scope>NUCLEOTIDE SEQUENCE [LARGE SCALE GENOMIC DNA]</scope>
    <source>
        <strain evidence="3">ATCC 56472 / CBS 6340 / NRRL Y-8284</strain>
    </source>
</reference>
<evidence type="ECO:0000313" key="2">
    <source>
        <dbReference type="EMBL" id="CAR22239.1"/>
    </source>
</evidence>
<proteinExistence type="predicted"/>
<dbReference type="AlphaFoldDB" id="C5DEM8"/>
<dbReference type="PANTHER" id="PTHR43482:SF1">
    <property type="entry name" value="PROTEIN AST1-RELATED"/>
    <property type="match status" value="1"/>
</dbReference>
<name>C5DEM8_LACTC</name>
<dbReference type="Gene3D" id="3.40.50.720">
    <property type="entry name" value="NAD(P)-binding Rossmann-like Domain"/>
    <property type="match status" value="1"/>
</dbReference>
<keyword evidence="3" id="KW-1185">Reference proteome</keyword>
<dbReference type="GO" id="GO:0016491">
    <property type="term" value="F:oxidoreductase activity"/>
    <property type="evidence" value="ECO:0007669"/>
    <property type="project" value="InterPro"/>
</dbReference>
<dbReference type="EMBL" id="CU928167">
    <property type="protein sequence ID" value="CAR22239.1"/>
    <property type="molecule type" value="Genomic_DNA"/>
</dbReference>
<dbReference type="RefSeq" id="XP_002552677.1">
    <property type="nucleotide sequence ID" value="XM_002552631.1"/>
</dbReference>